<dbReference type="PANTHER" id="PTHR44489">
    <property type="match status" value="1"/>
</dbReference>
<dbReference type="PROSITE" id="PS50082">
    <property type="entry name" value="WD_REPEATS_2"/>
    <property type="match status" value="1"/>
</dbReference>
<reference evidence="4 5" key="1">
    <citation type="submission" date="2019-01" db="EMBL/GenBank/DDBJ databases">
        <title>Sequencing of cultivated peanut Arachis hypogaea provides insights into genome evolution and oil improvement.</title>
        <authorList>
            <person name="Chen X."/>
        </authorList>
    </citation>
    <scope>NUCLEOTIDE SEQUENCE [LARGE SCALE GENOMIC DNA]</scope>
    <source>
        <strain evidence="5">cv. Fuhuasheng</strain>
        <tissue evidence="4">Leaves</tissue>
    </source>
</reference>
<dbReference type="EMBL" id="SDMP01000005">
    <property type="protein sequence ID" value="RYR59682.1"/>
    <property type="molecule type" value="Genomic_DNA"/>
</dbReference>
<dbReference type="PROSITE" id="PS50294">
    <property type="entry name" value="WD_REPEATS_REGION"/>
    <property type="match status" value="1"/>
</dbReference>
<dbReference type="Pfam" id="PF00400">
    <property type="entry name" value="WD40"/>
    <property type="match status" value="2"/>
</dbReference>
<keyword evidence="1 3" id="KW-0853">WD repeat</keyword>
<dbReference type="InterPro" id="IPR044715">
    <property type="entry name" value="WDR86-like"/>
</dbReference>
<dbReference type="SMART" id="SM00320">
    <property type="entry name" value="WD40"/>
    <property type="match status" value="3"/>
</dbReference>
<dbReference type="AlphaFoldDB" id="A0A445D931"/>
<dbReference type="PROSITE" id="PS00678">
    <property type="entry name" value="WD_REPEATS_1"/>
    <property type="match status" value="1"/>
</dbReference>
<keyword evidence="5" id="KW-1185">Reference proteome</keyword>
<protein>
    <submittedName>
        <fullName evidence="4">Uncharacterized protein</fullName>
    </submittedName>
</protein>
<dbReference type="Gene3D" id="2.130.10.10">
    <property type="entry name" value="YVTN repeat-like/Quinoprotein amine dehydrogenase"/>
    <property type="match status" value="1"/>
</dbReference>
<accession>A0A445D931</accession>
<evidence type="ECO:0000256" key="2">
    <source>
        <dbReference type="ARBA" id="ARBA00022737"/>
    </source>
</evidence>
<evidence type="ECO:0000313" key="5">
    <source>
        <dbReference type="Proteomes" id="UP000289738"/>
    </source>
</evidence>
<dbReference type="InterPro" id="IPR001680">
    <property type="entry name" value="WD40_rpt"/>
</dbReference>
<evidence type="ECO:0000256" key="3">
    <source>
        <dbReference type="PROSITE-ProRule" id="PRU00221"/>
    </source>
</evidence>
<gene>
    <name evidence="4" type="ORF">Ahy_A05g025600</name>
</gene>
<dbReference type="Proteomes" id="UP000289738">
    <property type="component" value="Chromosome A05"/>
</dbReference>
<dbReference type="STRING" id="3818.A0A445D931"/>
<name>A0A445D931_ARAHY</name>
<dbReference type="InterPro" id="IPR019775">
    <property type="entry name" value="WD40_repeat_CS"/>
</dbReference>
<dbReference type="SUPFAM" id="SSF50978">
    <property type="entry name" value="WD40 repeat-like"/>
    <property type="match status" value="1"/>
</dbReference>
<feature type="repeat" description="WD" evidence="3">
    <location>
        <begin position="29"/>
        <end position="70"/>
    </location>
</feature>
<comment type="caution">
    <text evidence="4">The sequence shown here is derived from an EMBL/GenBank/DDBJ whole genome shotgun (WGS) entry which is preliminary data.</text>
</comment>
<keyword evidence="2" id="KW-0677">Repeat</keyword>
<evidence type="ECO:0000256" key="1">
    <source>
        <dbReference type="ARBA" id="ARBA00022574"/>
    </source>
</evidence>
<evidence type="ECO:0000313" key="4">
    <source>
        <dbReference type="EMBL" id="RYR59682.1"/>
    </source>
</evidence>
<organism evidence="4 5">
    <name type="scientific">Arachis hypogaea</name>
    <name type="common">Peanut</name>
    <dbReference type="NCBI Taxonomy" id="3818"/>
    <lineage>
        <taxon>Eukaryota</taxon>
        <taxon>Viridiplantae</taxon>
        <taxon>Streptophyta</taxon>
        <taxon>Embryophyta</taxon>
        <taxon>Tracheophyta</taxon>
        <taxon>Spermatophyta</taxon>
        <taxon>Magnoliopsida</taxon>
        <taxon>eudicotyledons</taxon>
        <taxon>Gunneridae</taxon>
        <taxon>Pentapetalae</taxon>
        <taxon>rosids</taxon>
        <taxon>fabids</taxon>
        <taxon>Fabales</taxon>
        <taxon>Fabaceae</taxon>
        <taxon>Papilionoideae</taxon>
        <taxon>50 kb inversion clade</taxon>
        <taxon>dalbergioids sensu lato</taxon>
        <taxon>Dalbergieae</taxon>
        <taxon>Pterocarpus clade</taxon>
        <taxon>Arachis</taxon>
    </lineage>
</organism>
<dbReference type="PANTHER" id="PTHR44489:SF14">
    <property type="entry name" value="ZINC FINGER CCCH DOMAIN-CONTAINING PROTEIN 59-RELATED"/>
    <property type="match status" value="1"/>
</dbReference>
<dbReference type="InterPro" id="IPR015943">
    <property type="entry name" value="WD40/YVTN_repeat-like_dom_sf"/>
</dbReference>
<proteinExistence type="predicted"/>
<sequence length="212" mass="23430">MTDNSVHGYLCQNLHSWFYGDEFTTLAKLHEHKKVVTGIALPSGSDKLYSSSTDGTVRAWNIQTGAHVTFDGPKGQVLSVNVGNDILLAGAEDGAIYSLRCNCDPKAESPFEPVAALSGHTKPCTMTLNGHTDEMTSLICWEDYLLSSSSDCTPHQSMSGCALRRKLWKWHTLTLREMFLERGRLFTRQEVRSCEIGPRLGGLFVNEMGLVC</sequence>
<dbReference type="InterPro" id="IPR036322">
    <property type="entry name" value="WD40_repeat_dom_sf"/>
</dbReference>